<sequence>MPPMDPIPRLSAPHALMRHMIDTPDFDTAAAAARIRKNAPEPLQEHWADIDGVLYPPKQAYHLISGQPRSEFNTHHALTQLRKCGFATSVYVPRSASDTEPAGDGPADSVETIDQSGPATTTTPGTWRVSDGSAVSFRDAISEWGAVAHDVLLETASRYNDFVTYKELAEKVQEISGIRTKSQMRNWIGKVLAVVVEECARRGEPPLTSLCVTQNQTVGDGYRFVLETAGESIPDDLDHHAAEARLKCYRAYSTDLPSNGGTPTLPPQVTASREAAARKAAAARPEIVELCPEHHTVLPRSGRCDYCA</sequence>
<evidence type="ECO:0000313" key="2">
    <source>
        <dbReference type="EMBL" id="TWH16640.1"/>
    </source>
</evidence>
<reference evidence="2 3" key="1">
    <citation type="submission" date="2019-07" db="EMBL/GenBank/DDBJ databases">
        <title>Genome sequencing of lignin-degrading bacterial isolates.</title>
        <authorList>
            <person name="Gladden J."/>
        </authorList>
    </citation>
    <scope>NUCLEOTIDE SEQUENCE [LARGE SCALE GENOMIC DNA]</scope>
    <source>
        <strain evidence="2 3">J45</strain>
    </source>
</reference>
<feature type="region of interest" description="Disordered" evidence="1">
    <location>
        <begin position="95"/>
        <end position="129"/>
    </location>
</feature>
<name>A0A562E480_RHORH</name>
<protein>
    <submittedName>
        <fullName evidence="2">Uncharacterized protein</fullName>
    </submittedName>
</protein>
<organism evidence="2 3">
    <name type="scientific">Rhodococcus rhodochrous J45</name>
    <dbReference type="NCBI Taxonomy" id="935266"/>
    <lineage>
        <taxon>Bacteria</taxon>
        <taxon>Bacillati</taxon>
        <taxon>Actinomycetota</taxon>
        <taxon>Actinomycetes</taxon>
        <taxon>Mycobacteriales</taxon>
        <taxon>Nocardiaceae</taxon>
        <taxon>Rhodococcus</taxon>
    </lineage>
</organism>
<proteinExistence type="predicted"/>
<dbReference type="Proteomes" id="UP000317573">
    <property type="component" value="Unassembled WGS sequence"/>
</dbReference>
<evidence type="ECO:0000256" key="1">
    <source>
        <dbReference type="SAM" id="MobiDB-lite"/>
    </source>
</evidence>
<gene>
    <name evidence="2" type="ORF">L618_002200000500</name>
</gene>
<feature type="compositionally biased region" description="Polar residues" evidence="1">
    <location>
        <begin position="112"/>
        <end position="125"/>
    </location>
</feature>
<accession>A0A562E480</accession>
<dbReference type="AlphaFoldDB" id="A0A562E480"/>
<dbReference type="EMBL" id="VLJT01000020">
    <property type="protein sequence ID" value="TWH16640.1"/>
    <property type="molecule type" value="Genomic_DNA"/>
</dbReference>
<comment type="caution">
    <text evidence="2">The sequence shown here is derived from an EMBL/GenBank/DDBJ whole genome shotgun (WGS) entry which is preliminary data.</text>
</comment>
<evidence type="ECO:0000313" key="3">
    <source>
        <dbReference type="Proteomes" id="UP000317573"/>
    </source>
</evidence>